<evidence type="ECO:0000313" key="2">
    <source>
        <dbReference type="Proteomes" id="UP001177260"/>
    </source>
</evidence>
<comment type="caution">
    <text evidence="1">The sequence shown here is derived from an EMBL/GenBank/DDBJ whole genome shotgun (WGS) entry which is preliminary data.</text>
</comment>
<reference evidence="1 2" key="1">
    <citation type="journal article" date="2023" name="ACS Omega">
        <title>Identification of the Neoaspergillic Acid Biosynthesis Gene Cluster by Establishing an In Vitro CRISPR-Ribonucleoprotein Genetic System in Aspergillus melleus.</title>
        <authorList>
            <person name="Yuan B."/>
            <person name="Grau M.F."/>
            <person name="Murata R.M."/>
            <person name="Torok T."/>
            <person name="Venkateswaran K."/>
            <person name="Stajich J.E."/>
            <person name="Wang C.C.C."/>
        </authorList>
    </citation>
    <scope>NUCLEOTIDE SEQUENCE [LARGE SCALE GENOMIC DNA]</scope>
    <source>
        <strain evidence="1 2">IMV 1140</strain>
    </source>
</reference>
<dbReference type="EMBL" id="JAOPJF010000147">
    <property type="protein sequence ID" value="KAK1138469.1"/>
    <property type="molecule type" value="Genomic_DNA"/>
</dbReference>
<keyword evidence="2" id="KW-1185">Reference proteome</keyword>
<accession>A0ACC3ALW7</accession>
<dbReference type="Proteomes" id="UP001177260">
    <property type="component" value="Unassembled WGS sequence"/>
</dbReference>
<evidence type="ECO:0000313" key="1">
    <source>
        <dbReference type="EMBL" id="KAK1138469.1"/>
    </source>
</evidence>
<gene>
    <name evidence="1" type="ORF">N8T08_002484</name>
</gene>
<protein>
    <submittedName>
        <fullName evidence="1">Uncharacterized protein</fullName>
    </submittedName>
</protein>
<proteinExistence type="predicted"/>
<organism evidence="1 2">
    <name type="scientific">Aspergillus melleus</name>
    <dbReference type="NCBI Taxonomy" id="138277"/>
    <lineage>
        <taxon>Eukaryota</taxon>
        <taxon>Fungi</taxon>
        <taxon>Dikarya</taxon>
        <taxon>Ascomycota</taxon>
        <taxon>Pezizomycotina</taxon>
        <taxon>Eurotiomycetes</taxon>
        <taxon>Eurotiomycetidae</taxon>
        <taxon>Eurotiales</taxon>
        <taxon>Aspergillaceae</taxon>
        <taxon>Aspergillus</taxon>
        <taxon>Aspergillus subgen. Circumdati</taxon>
    </lineage>
</organism>
<name>A0ACC3ALW7_9EURO</name>
<sequence length="499" mass="53884">MHATAFLHYILVLLNYVVNAFSSVEPNGTVSANCQHACTELSNLFGPAFHYPENDNFSIWDAKQQEVRPACRVEPSNASDVSQILNILVHNWCHFAVKGGGHSRHAGDSNSIGGVTVDLNRIAQIEMLNGNRARVGGGANTHQVYKALDAHNLSFVGGRVGTVGVGGFTLGGGTSPFSNKYGWALDNVYEYEVVLANGTIVSASEAHNPDLYFALRGGGNNFGIVTAFTVRTFPQGAVSTTRTTYGSNTTEQVLDRVYELFTDETLTSDVEMGYDLYYTYMSQSDSFVLSGTERYGKPIANPAVFNAINQIPAVSRSNSVSKMGSQTQVSEPLGTTRHLFATLTVSPSRLLLRQAITVFEEEVQAIKSVDGLVPNLVSYAVPRNAIAAMKQRGGNALGIEGDGPLLLILISTAWSDAAGDAAVNSMTKNTVSRIQEVAERLGVANPYLYINYVSAQQAPDVFAGYGHKNAQRLREIQRAVDPLGVYTSHGLWRGFVKLV</sequence>